<evidence type="ECO:0000313" key="3">
    <source>
        <dbReference type="Proteomes" id="UP000229081"/>
    </source>
</evidence>
<accession>A0A2K8MGA2</accession>
<dbReference type="KEGG" id="sphc:CVN68_08460"/>
<reference evidence="2 3" key="1">
    <citation type="submission" date="2017-11" db="EMBL/GenBank/DDBJ databases">
        <title>Complete genome sequence of Sphingomonas sp. Strain Cra20, a psychrotolerant potential plant growth promoting rhizobacteria.</title>
        <authorList>
            <person name="Luo Y."/>
        </authorList>
    </citation>
    <scope>NUCLEOTIDE SEQUENCE [LARGE SCALE GENOMIC DNA]</scope>
    <source>
        <strain evidence="2 3">Cra20</strain>
    </source>
</reference>
<name>A0A2K8MGA2_9SPHN</name>
<dbReference type="AlphaFoldDB" id="A0A2K8MGA2"/>
<feature type="compositionally biased region" description="Basic and acidic residues" evidence="1">
    <location>
        <begin position="294"/>
        <end position="309"/>
    </location>
</feature>
<keyword evidence="3" id="KW-1185">Reference proteome</keyword>
<sequence length="340" mass="38039">MRNLVPSTLIVPDFTPVPRKYRYDGWTAERQRAFIAALAETGSVLAAAKRVNMASVGAYQLRLAPGSESFRAAWEAALAHGVQSLADIAIERAREGVPVPIFYKGEQCGERRWYNDRLITFILRHYLPGRFGAGALAAGTRNPATVAREAQENCPVCRARADASQSEQTATPEQEKRREAWFAEILKRYKAKIRSERYYRLTGRTVAADFTLRQLTHIELILDCGGLGLDLIEHLTSGEDEHAYGPKALFASPLSRKLDLFRRAVWEECGEPDRPALPLCETLPRTNMGPGETLDERQHAQTAAERRIAEAQLEWEAAAREDSWAEWKARRSGEGASSET</sequence>
<feature type="compositionally biased region" description="Basic and acidic residues" evidence="1">
    <location>
        <begin position="317"/>
        <end position="333"/>
    </location>
</feature>
<gene>
    <name evidence="2" type="ORF">CVN68_08460</name>
</gene>
<feature type="region of interest" description="Disordered" evidence="1">
    <location>
        <begin position="282"/>
        <end position="340"/>
    </location>
</feature>
<evidence type="ECO:0000313" key="2">
    <source>
        <dbReference type="EMBL" id="ATY32004.1"/>
    </source>
</evidence>
<dbReference type="Proteomes" id="UP000229081">
    <property type="component" value="Chromosome"/>
</dbReference>
<dbReference type="RefSeq" id="WP_100281813.1">
    <property type="nucleotide sequence ID" value="NZ_CP024923.1"/>
</dbReference>
<protein>
    <submittedName>
        <fullName evidence="2">Uncharacterized protein</fullName>
    </submittedName>
</protein>
<evidence type="ECO:0000256" key="1">
    <source>
        <dbReference type="SAM" id="MobiDB-lite"/>
    </source>
</evidence>
<dbReference type="OrthoDB" id="7282816at2"/>
<dbReference type="EMBL" id="CP024923">
    <property type="protein sequence ID" value="ATY32004.1"/>
    <property type="molecule type" value="Genomic_DNA"/>
</dbReference>
<proteinExistence type="predicted"/>
<organism evidence="2 3">
    <name type="scientific">Sphingomonas psychrotolerans</name>
    <dbReference type="NCBI Taxonomy" id="1327635"/>
    <lineage>
        <taxon>Bacteria</taxon>
        <taxon>Pseudomonadati</taxon>
        <taxon>Pseudomonadota</taxon>
        <taxon>Alphaproteobacteria</taxon>
        <taxon>Sphingomonadales</taxon>
        <taxon>Sphingomonadaceae</taxon>
        <taxon>Sphingomonas</taxon>
    </lineage>
</organism>